<feature type="chain" id="PRO_5040236149" evidence="3">
    <location>
        <begin position="21"/>
        <end position="267"/>
    </location>
</feature>
<feature type="signal peptide" evidence="3">
    <location>
        <begin position="1"/>
        <end position="20"/>
    </location>
</feature>
<evidence type="ECO:0000313" key="4">
    <source>
        <dbReference type="EMBL" id="KAF9514724.1"/>
    </source>
</evidence>
<keyword evidence="5" id="KW-1185">Reference proteome</keyword>
<sequence>MLAKLGLNLPLLLELAFITAFLDYFDKADPNTDVIAGICHSIILRWEHSIHSRSAHDTDSIIMADFVANVPDIVVPRFEPNFFAQSIEKYRISVRLFDEDEGDIPPGQEKRGELWVRKYLSPRFFSGFLLTPQHSTPSSYSITGPNIMKGYLNNPTATKNAITPTAGSRLVILRPWMKKELIKYKGFQVPPAELEAMLLSRPAILDASVIGLESMEAATGLPCAYVVAERNAELLKDSKAAAAFGKEVEEWIEAKVTHHKSSMVASS</sequence>
<comment type="similarity">
    <text evidence="1">Belongs to the ATP-dependent AMP-binding enzyme family.</text>
</comment>
<evidence type="ECO:0000256" key="1">
    <source>
        <dbReference type="ARBA" id="ARBA00006432"/>
    </source>
</evidence>
<dbReference type="Gene3D" id="3.30.300.30">
    <property type="match status" value="1"/>
</dbReference>
<dbReference type="EMBL" id="MU128957">
    <property type="protein sequence ID" value="KAF9514724.1"/>
    <property type="molecule type" value="Genomic_DNA"/>
</dbReference>
<reference evidence="4" key="1">
    <citation type="journal article" date="2020" name="Nat. Commun.">
        <title>Large-scale genome sequencing of mycorrhizal fungi provides insights into the early evolution of symbiotic traits.</title>
        <authorList>
            <person name="Miyauchi S."/>
            <person name="Kiss E."/>
            <person name="Kuo A."/>
            <person name="Drula E."/>
            <person name="Kohler A."/>
            <person name="Sanchez-Garcia M."/>
            <person name="Morin E."/>
            <person name="Andreopoulos B."/>
            <person name="Barry K.W."/>
            <person name="Bonito G."/>
            <person name="Buee M."/>
            <person name="Carver A."/>
            <person name="Chen C."/>
            <person name="Cichocki N."/>
            <person name="Clum A."/>
            <person name="Culley D."/>
            <person name="Crous P.W."/>
            <person name="Fauchery L."/>
            <person name="Girlanda M."/>
            <person name="Hayes R.D."/>
            <person name="Keri Z."/>
            <person name="LaButti K."/>
            <person name="Lipzen A."/>
            <person name="Lombard V."/>
            <person name="Magnuson J."/>
            <person name="Maillard F."/>
            <person name="Murat C."/>
            <person name="Nolan M."/>
            <person name="Ohm R.A."/>
            <person name="Pangilinan J."/>
            <person name="Pereira M.F."/>
            <person name="Perotto S."/>
            <person name="Peter M."/>
            <person name="Pfister S."/>
            <person name="Riley R."/>
            <person name="Sitrit Y."/>
            <person name="Stielow J.B."/>
            <person name="Szollosi G."/>
            <person name="Zifcakova L."/>
            <person name="Stursova M."/>
            <person name="Spatafora J.W."/>
            <person name="Tedersoo L."/>
            <person name="Vaario L.M."/>
            <person name="Yamada A."/>
            <person name="Yan M."/>
            <person name="Wang P."/>
            <person name="Xu J."/>
            <person name="Bruns T."/>
            <person name="Baldrian P."/>
            <person name="Vilgalys R."/>
            <person name="Dunand C."/>
            <person name="Henrissat B."/>
            <person name="Grigoriev I.V."/>
            <person name="Hibbett D."/>
            <person name="Nagy L.G."/>
            <person name="Martin F.M."/>
        </authorList>
    </citation>
    <scope>NUCLEOTIDE SEQUENCE</scope>
    <source>
        <strain evidence="4">UP504</strain>
    </source>
</reference>
<keyword evidence="2" id="KW-0436">Ligase</keyword>
<dbReference type="PANTHER" id="PTHR24096">
    <property type="entry name" value="LONG-CHAIN-FATTY-ACID--COA LIGASE"/>
    <property type="match status" value="1"/>
</dbReference>
<dbReference type="GO" id="GO:0016405">
    <property type="term" value="F:CoA-ligase activity"/>
    <property type="evidence" value="ECO:0007669"/>
    <property type="project" value="TreeGrafter"/>
</dbReference>
<dbReference type="PANTHER" id="PTHR24096:SF149">
    <property type="entry name" value="AMP-BINDING DOMAIN-CONTAINING PROTEIN-RELATED"/>
    <property type="match status" value="1"/>
</dbReference>
<comment type="caution">
    <text evidence="4">The sequence shown here is derived from an EMBL/GenBank/DDBJ whole genome shotgun (WGS) entry which is preliminary data.</text>
</comment>
<organism evidence="4 5">
    <name type="scientific">Hydnum rufescens UP504</name>
    <dbReference type="NCBI Taxonomy" id="1448309"/>
    <lineage>
        <taxon>Eukaryota</taxon>
        <taxon>Fungi</taxon>
        <taxon>Dikarya</taxon>
        <taxon>Basidiomycota</taxon>
        <taxon>Agaricomycotina</taxon>
        <taxon>Agaricomycetes</taxon>
        <taxon>Cantharellales</taxon>
        <taxon>Hydnaceae</taxon>
        <taxon>Hydnum</taxon>
    </lineage>
</organism>
<keyword evidence="3" id="KW-0732">Signal</keyword>
<dbReference type="InterPro" id="IPR045851">
    <property type="entry name" value="AMP-bd_C_sf"/>
</dbReference>
<dbReference type="SUPFAM" id="SSF56801">
    <property type="entry name" value="Acetyl-CoA synthetase-like"/>
    <property type="match status" value="1"/>
</dbReference>
<dbReference type="OrthoDB" id="1898221at2759"/>
<proteinExistence type="inferred from homology"/>
<dbReference type="Proteomes" id="UP000886523">
    <property type="component" value="Unassembled WGS sequence"/>
</dbReference>
<evidence type="ECO:0000313" key="5">
    <source>
        <dbReference type="Proteomes" id="UP000886523"/>
    </source>
</evidence>
<gene>
    <name evidence="4" type="ORF">BS47DRAFT_1392160</name>
</gene>
<dbReference type="AlphaFoldDB" id="A0A9P6AZL0"/>
<accession>A0A9P6AZL0</accession>
<evidence type="ECO:0000256" key="3">
    <source>
        <dbReference type="SAM" id="SignalP"/>
    </source>
</evidence>
<protein>
    <submittedName>
        <fullName evidence="4">Uncharacterized protein</fullName>
    </submittedName>
</protein>
<dbReference type="Gene3D" id="2.30.38.10">
    <property type="entry name" value="Luciferase, Domain 3"/>
    <property type="match status" value="1"/>
</dbReference>
<evidence type="ECO:0000256" key="2">
    <source>
        <dbReference type="ARBA" id="ARBA00022598"/>
    </source>
</evidence>
<name>A0A9P6AZL0_9AGAM</name>